<dbReference type="Gene3D" id="3.20.20.100">
    <property type="entry name" value="NADP-dependent oxidoreductase domain"/>
    <property type="match status" value="1"/>
</dbReference>
<dbReference type="GO" id="GO:0016491">
    <property type="term" value="F:oxidoreductase activity"/>
    <property type="evidence" value="ECO:0007669"/>
    <property type="project" value="InterPro"/>
</dbReference>
<dbReference type="PROSITE" id="PS00063">
    <property type="entry name" value="ALDOKETO_REDUCTASE_3"/>
    <property type="match status" value="1"/>
</dbReference>
<reference evidence="2" key="1">
    <citation type="submission" date="2021-01" db="EMBL/GenBank/DDBJ databases">
        <authorList>
            <person name="Corre E."/>
            <person name="Pelletier E."/>
            <person name="Niang G."/>
            <person name="Scheremetjew M."/>
            <person name="Finn R."/>
            <person name="Kale V."/>
            <person name="Holt S."/>
            <person name="Cochrane G."/>
            <person name="Meng A."/>
            <person name="Brown T."/>
            <person name="Cohen L."/>
        </authorList>
    </citation>
    <scope>NUCLEOTIDE SEQUENCE</scope>
    <source>
        <strain evidence="2">CCCM811</strain>
    </source>
</reference>
<dbReference type="EMBL" id="HBIV01004384">
    <property type="protein sequence ID" value="CAE0648487.1"/>
    <property type="molecule type" value="Transcribed_RNA"/>
</dbReference>
<dbReference type="CDD" id="cd19071">
    <property type="entry name" value="AKR_AKR1-5-like"/>
    <property type="match status" value="1"/>
</dbReference>
<dbReference type="EMBL" id="HBIV01004382">
    <property type="protein sequence ID" value="CAE0648484.1"/>
    <property type="molecule type" value="Transcribed_RNA"/>
</dbReference>
<dbReference type="PROSITE" id="PS00062">
    <property type="entry name" value="ALDOKETO_REDUCTASE_2"/>
    <property type="match status" value="1"/>
</dbReference>
<dbReference type="InterPro" id="IPR020471">
    <property type="entry name" value="AKR"/>
</dbReference>
<proteinExistence type="predicted"/>
<protein>
    <recommendedName>
        <fullName evidence="1">NADP-dependent oxidoreductase domain-containing protein</fullName>
    </recommendedName>
</protein>
<dbReference type="AlphaFoldDB" id="A0A6V3J4K2"/>
<dbReference type="InterPro" id="IPR023210">
    <property type="entry name" value="NADP_OxRdtase_dom"/>
</dbReference>
<evidence type="ECO:0000259" key="1">
    <source>
        <dbReference type="Pfam" id="PF00248"/>
    </source>
</evidence>
<name>A0A6V3J4K2_9EUKA</name>
<dbReference type="Pfam" id="PF00248">
    <property type="entry name" value="Aldo_ket_red"/>
    <property type="match status" value="1"/>
</dbReference>
<organism evidence="2">
    <name type="scientific">Lotharella globosa</name>
    <dbReference type="NCBI Taxonomy" id="91324"/>
    <lineage>
        <taxon>Eukaryota</taxon>
        <taxon>Sar</taxon>
        <taxon>Rhizaria</taxon>
        <taxon>Cercozoa</taxon>
        <taxon>Chlorarachniophyceae</taxon>
        <taxon>Lotharella</taxon>
    </lineage>
</organism>
<dbReference type="PANTHER" id="PTHR43827:SF13">
    <property type="entry name" value="ALDO_KETO REDUCTASE FAMILY PROTEIN"/>
    <property type="match status" value="1"/>
</dbReference>
<gene>
    <name evidence="2" type="ORF">LGLO00237_LOCUS3074</name>
    <name evidence="3" type="ORF">LGLO00237_LOCUS3076</name>
</gene>
<dbReference type="InterPro" id="IPR036812">
    <property type="entry name" value="NAD(P)_OxRdtase_dom_sf"/>
</dbReference>
<dbReference type="InterPro" id="IPR018170">
    <property type="entry name" value="Aldo/ket_reductase_CS"/>
</dbReference>
<evidence type="ECO:0000313" key="3">
    <source>
        <dbReference type="EMBL" id="CAE0648487.1"/>
    </source>
</evidence>
<dbReference type="PRINTS" id="PR00069">
    <property type="entry name" value="ALDKETRDTASE"/>
</dbReference>
<sequence>MQRDEYYVVTKLASGDHGYDKALKAIEEQVKKLGLAYVDLYIIHSPKGKKILETWDALIEAKKRGLAKSIGVSNFGVDQLKGIKASGKEMPEVNQIELHVWNHQKETMEYCESENIVVMGYCPLARVKKFGTTVVNKIAEELKVSEAQLCIRWGLQYGIVTIPKSTNEKRIIENADVFSWNIPSHLMKELEKADEGFQASNSVNSMKTPWSEVQ</sequence>
<evidence type="ECO:0000313" key="2">
    <source>
        <dbReference type="EMBL" id="CAE0648484.1"/>
    </source>
</evidence>
<dbReference type="PANTHER" id="PTHR43827">
    <property type="entry name" value="2,5-DIKETO-D-GLUCONIC ACID REDUCTASE"/>
    <property type="match status" value="1"/>
</dbReference>
<accession>A0A6V3J4K2</accession>
<dbReference type="SUPFAM" id="SSF51430">
    <property type="entry name" value="NAD(P)-linked oxidoreductase"/>
    <property type="match status" value="1"/>
</dbReference>
<feature type="domain" description="NADP-dependent oxidoreductase" evidence="1">
    <location>
        <begin position="2"/>
        <end position="194"/>
    </location>
</feature>